<reference evidence="2 3" key="1">
    <citation type="submission" date="2023-07" db="EMBL/GenBank/DDBJ databases">
        <title>Sequencing the genomes of 1000 actinobacteria strains.</title>
        <authorList>
            <person name="Klenk H.-P."/>
        </authorList>
    </citation>
    <scope>NUCLEOTIDE SEQUENCE [LARGE SCALE GENOMIC DNA]</scope>
    <source>
        <strain evidence="2 3">DSM 44711</strain>
    </source>
</reference>
<keyword evidence="1" id="KW-0472">Membrane</keyword>
<accession>A0AAE3ZZA0</accession>
<dbReference type="Proteomes" id="UP001183629">
    <property type="component" value="Unassembled WGS sequence"/>
</dbReference>
<gene>
    <name evidence="2" type="ORF">J2S44_007957</name>
</gene>
<feature type="transmembrane region" description="Helical" evidence="1">
    <location>
        <begin position="49"/>
        <end position="70"/>
    </location>
</feature>
<proteinExistence type="predicted"/>
<organism evidence="2 3">
    <name type="scientific">Catenuloplanes niger</name>
    <dbReference type="NCBI Taxonomy" id="587534"/>
    <lineage>
        <taxon>Bacteria</taxon>
        <taxon>Bacillati</taxon>
        <taxon>Actinomycetota</taxon>
        <taxon>Actinomycetes</taxon>
        <taxon>Micromonosporales</taxon>
        <taxon>Micromonosporaceae</taxon>
        <taxon>Catenuloplanes</taxon>
    </lineage>
</organism>
<evidence type="ECO:0000313" key="3">
    <source>
        <dbReference type="Proteomes" id="UP001183629"/>
    </source>
</evidence>
<keyword evidence="1" id="KW-1133">Transmembrane helix</keyword>
<evidence type="ECO:0000313" key="2">
    <source>
        <dbReference type="EMBL" id="MDR7327707.1"/>
    </source>
</evidence>
<feature type="transmembrane region" description="Helical" evidence="1">
    <location>
        <begin position="15"/>
        <end position="37"/>
    </location>
</feature>
<evidence type="ECO:0000256" key="1">
    <source>
        <dbReference type="SAM" id="Phobius"/>
    </source>
</evidence>
<keyword evidence="1" id="KW-0812">Transmembrane</keyword>
<comment type="caution">
    <text evidence="2">The sequence shown here is derived from an EMBL/GenBank/DDBJ whole genome shotgun (WGS) entry which is preliminary data.</text>
</comment>
<protein>
    <submittedName>
        <fullName evidence="2">Ferric reductase</fullName>
    </submittedName>
</protein>
<name>A0AAE3ZZA0_9ACTN</name>
<sequence length="106" mass="11142">MGWLTFLAALFARPFGPWALVVPAGLVAVALIGQRLARRPWRITVTAELAAVHLAVGVVGLAASVLFLLLPYGREVMGAVPLVVLGLTTACTIALGLTGRREAARR</sequence>
<dbReference type="EMBL" id="JAVDYC010000001">
    <property type="protein sequence ID" value="MDR7327707.1"/>
    <property type="molecule type" value="Genomic_DNA"/>
</dbReference>
<dbReference type="AlphaFoldDB" id="A0AAE3ZZA0"/>
<feature type="transmembrane region" description="Helical" evidence="1">
    <location>
        <begin position="76"/>
        <end position="97"/>
    </location>
</feature>
<keyword evidence="3" id="KW-1185">Reference proteome</keyword>